<evidence type="ECO:0000313" key="3">
    <source>
        <dbReference type="Proteomes" id="UP000188912"/>
    </source>
</evidence>
<gene>
    <name evidence="2" type="ORF">BHV28_09860</name>
</gene>
<reference evidence="2 3" key="1">
    <citation type="journal article" date="2010" name="Science">
        <title>Genomic comparison of the ants Camponotus floridanus and Harpegnathos saltator.</title>
        <authorList>
            <person name="Bonasio R."/>
            <person name="Zhang G."/>
            <person name="Ye C."/>
            <person name="Mutti N.S."/>
            <person name="Fang X."/>
            <person name="Qin N."/>
            <person name="Donahue G."/>
            <person name="Yang P."/>
            <person name="Li Q."/>
            <person name="Li C."/>
            <person name="Zhang P."/>
            <person name="Huang Z."/>
            <person name="Berger S.L."/>
            <person name="Reinberg D."/>
            <person name="Wang J."/>
            <person name="Liebig J."/>
        </authorList>
    </citation>
    <scope>NUCLEOTIDE SEQUENCE [LARGE SCALE GENOMIC DNA]</scope>
    <source>
        <strain evidence="2 3">Hsal</strain>
    </source>
</reference>
<dbReference type="EMBL" id="CP017315">
    <property type="protein sequence ID" value="AQS41680.1"/>
    <property type="molecule type" value="Genomic_DNA"/>
</dbReference>
<keyword evidence="3" id="KW-1185">Reference proteome</keyword>
<evidence type="ECO:0000313" key="2">
    <source>
        <dbReference type="EMBL" id="AQS41680.1"/>
    </source>
</evidence>
<organism evidence="2 3">
    <name type="scientific">Candidatus Tokpelaia hoelldobleri</name>
    <dbReference type="NCBI Taxonomy" id="1902579"/>
    <lineage>
        <taxon>Bacteria</taxon>
        <taxon>Pseudomonadati</taxon>
        <taxon>Pseudomonadota</taxon>
        <taxon>Alphaproteobacteria</taxon>
        <taxon>Hyphomicrobiales</taxon>
        <taxon>Candidatus Tokpelaia</taxon>
    </lineage>
</organism>
<dbReference type="KEGG" id="thd:BHV28_09860"/>
<proteinExistence type="predicted"/>
<dbReference type="Proteomes" id="UP000188912">
    <property type="component" value="Chromosome"/>
</dbReference>
<protein>
    <submittedName>
        <fullName evidence="2">Uncharacterized protein</fullName>
    </submittedName>
</protein>
<sequence>MADIYSSAPISGRNHRQDEILPSCAEEQAVPVPEELNAAVDHFATLDKISRAAVMDLVKEMLQERFPELADKTEH</sequence>
<reference evidence="2 3" key="2">
    <citation type="journal article" date="2016" name="Sci. Rep.">
        <title>The genome of Rhizobiales bacteria in predatory ants reveals urease gene functions but no genes for nitrogen fixation.</title>
        <authorList>
            <person name="Neuvonen M.M."/>
            <person name="Tamarit D."/>
            <person name="Naslund K."/>
            <person name="Liebig J."/>
            <person name="Feldhaar H."/>
            <person name="Moran N.A."/>
            <person name="Guy L."/>
            <person name="Andersson S.G."/>
        </authorList>
    </citation>
    <scope>NUCLEOTIDE SEQUENCE [LARGE SCALE GENOMIC DNA]</scope>
    <source>
        <strain evidence="2 3">Hsal</strain>
    </source>
</reference>
<evidence type="ECO:0000256" key="1">
    <source>
        <dbReference type="SAM" id="MobiDB-lite"/>
    </source>
</evidence>
<feature type="region of interest" description="Disordered" evidence="1">
    <location>
        <begin position="1"/>
        <end position="20"/>
    </location>
</feature>
<name>A0A1U9JUZ8_9HYPH</name>
<accession>A0A1U9JUZ8</accession>
<dbReference type="AlphaFoldDB" id="A0A1U9JUZ8"/>